<dbReference type="InterPro" id="IPR001501">
    <property type="entry name" value="Ni-dep_hyd_lsu"/>
</dbReference>
<evidence type="ECO:0000313" key="8">
    <source>
        <dbReference type="Proteomes" id="UP000189674"/>
    </source>
</evidence>
<dbReference type="KEGG" id="alus:STSP2_01452"/>
<dbReference type="PROSITE" id="PS00508">
    <property type="entry name" value="NI_HGENASE_L_2"/>
    <property type="match status" value="1"/>
</dbReference>
<feature type="binding site" evidence="6">
    <location>
        <position position="63"/>
    </location>
    <ligand>
        <name>Ni(2+)</name>
        <dbReference type="ChEBI" id="CHEBI:49786"/>
    </ligand>
</feature>
<keyword evidence="4 6" id="KW-0479">Metal-binding</keyword>
<keyword evidence="3 6" id="KW-0533">Nickel</keyword>
<keyword evidence="7" id="KW-0371">Homeobox</keyword>
<protein>
    <submittedName>
        <fullName evidence="7">NAD-reducing hydrogenase HoxS subunit beta</fullName>
        <ecNumber evidence="7">1.12.1.2</ecNumber>
    </submittedName>
</protein>
<keyword evidence="6" id="KW-0460">Magnesium</keyword>
<dbReference type="EC" id="1.12.1.2" evidence="7"/>
<sequence length="431" mass="48041">MSNVNINVHHMTRVEGHGNIVVNASDGTVEKVQWQVPEAPRFFEAMVRGRKFDDIQTIVSRICGICSISHSLVAIKAVEDALSIDISEQTDMLRLLMHYSEQLQSHVLHVGYLVAPDLFNAPSVVPLVGKAPEAVKTIIGVHRVANQMSELLAGRITHPITLVPGGFSKVPSEKELRQLQDTLKAQVKPLQTICDVVASVAGNLPNFERDTEYVSLKQDKTYTFYHGDIASTEGTVKPVSEWESVANEYVVDQSTAKWAKWNRETYMVGALARYNNNAEYLSPLGKEVAGMFGLKKGCCNPFMNNIAQLAEAAHVVEHSIELIDKILSKGIEDERPNISPKPGRGYAAVEAPRGILFHAYEFDENFECTWGNMCIPTNQNHANIQKDFEKFVPENLESGEDNLRQGLEMLVRAYDPCISCSTHFLDVEFVR</sequence>
<organism evidence="7 8">
    <name type="scientific">Anaerohalosphaera lusitana</name>
    <dbReference type="NCBI Taxonomy" id="1936003"/>
    <lineage>
        <taxon>Bacteria</taxon>
        <taxon>Pseudomonadati</taxon>
        <taxon>Planctomycetota</taxon>
        <taxon>Phycisphaerae</taxon>
        <taxon>Sedimentisphaerales</taxon>
        <taxon>Anaerohalosphaeraceae</taxon>
        <taxon>Anaerohalosphaera</taxon>
    </lineage>
</organism>
<comment type="similarity">
    <text evidence="2">Belongs to the [NiFe]/[NiFeSe] hydrogenase large subunit family.</text>
</comment>
<dbReference type="PANTHER" id="PTHR43600">
    <property type="entry name" value="COENZYME F420 HYDROGENASE, SUBUNIT ALPHA"/>
    <property type="match status" value="1"/>
</dbReference>
<feature type="binding site" evidence="6">
    <location>
        <position position="373"/>
    </location>
    <ligand>
        <name>Mg(2+)</name>
        <dbReference type="ChEBI" id="CHEBI:18420"/>
    </ligand>
</feature>
<feature type="binding site" evidence="6">
    <location>
        <position position="66"/>
    </location>
    <ligand>
        <name>Ni(2+)</name>
        <dbReference type="ChEBI" id="CHEBI:49786"/>
    </ligand>
</feature>
<dbReference type="GO" id="GO:0003677">
    <property type="term" value="F:DNA binding"/>
    <property type="evidence" value="ECO:0007669"/>
    <property type="project" value="UniProtKB-KW"/>
</dbReference>
<gene>
    <name evidence="7" type="primary">hoxH</name>
    <name evidence="7" type="ORF">STSP2_01452</name>
</gene>
<dbReference type="Pfam" id="PF00374">
    <property type="entry name" value="NiFeSe_Hases"/>
    <property type="match status" value="2"/>
</dbReference>
<comment type="cofactor">
    <cofactor evidence="6">
        <name>Fe cation</name>
        <dbReference type="ChEBI" id="CHEBI:24875"/>
    </cofactor>
</comment>
<feature type="binding site" evidence="6">
    <location>
        <position position="44"/>
    </location>
    <ligand>
        <name>Mg(2+)</name>
        <dbReference type="ChEBI" id="CHEBI:18420"/>
    </ligand>
</feature>
<dbReference type="InterPro" id="IPR029014">
    <property type="entry name" value="NiFe-Hase_large"/>
</dbReference>
<keyword evidence="5 7" id="KW-0560">Oxidoreductase</keyword>
<dbReference type="InterPro" id="IPR018194">
    <property type="entry name" value="Ni-dep_hyd_lsu_Ni_BS"/>
</dbReference>
<accession>A0A1U9NKN2</accession>
<feature type="binding site" evidence="6">
    <location>
        <position position="420"/>
    </location>
    <ligand>
        <name>Fe cation</name>
        <dbReference type="ChEBI" id="CHEBI:24875"/>
    </ligand>
</feature>
<dbReference type="Gene3D" id="1.10.645.10">
    <property type="entry name" value="Cytochrome-c3 Hydrogenase, chain B"/>
    <property type="match status" value="1"/>
</dbReference>
<dbReference type="GO" id="GO:0047985">
    <property type="term" value="F:hydrogen dehydrogenase activity"/>
    <property type="evidence" value="ECO:0007669"/>
    <property type="project" value="UniProtKB-EC"/>
</dbReference>
<keyword evidence="8" id="KW-1185">Reference proteome</keyword>
<proteinExistence type="inferred from homology"/>
<feature type="binding site" evidence="6">
    <location>
        <position position="66"/>
    </location>
    <ligand>
        <name>Fe cation</name>
        <dbReference type="ChEBI" id="CHEBI:24875"/>
    </ligand>
</feature>
<evidence type="ECO:0000256" key="1">
    <source>
        <dbReference type="ARBA" id="ARBA00001967"/>
    </source>
</evidence>
<dbReference type="Proteomes" id="UP000189674">
    <property type="component" value="Chromosome"/>
</dbReference>
<evidence type="ECO:0000256" key="4">
    <source>
        <dbReference type="ARBA" id="ARBA00022723"/>
    </source>
</evidence>
<dbReference type="SUPFAM" id="SSF56762">
    <property type="entry name" value="HydB/Nqo4-like"/>
    <property type="match status" value="1"/>
</dbReference>
<dbReference type="RefSeq" id="WP_146661164.1">
    <property type="nucleotide sequence ID" value="NZ_CP019791.1"/>
</dbReference>
<evidence type="ECO:0000256" key="5">
    <source>
        <dbReference type="ARBA" id="ARBA00023002"/>
    </source>
</evidence>
<reference evidence="8" key="1">
    <citation type="submission" date="2017-02" db="EMBL/GenBank/DDBJ databases">
        <title>Comparative genomics and description of representatives of a novel lineage of planctomycetes thriving in anoxic sediments.</title>
        <authorList>
            <person name="Spring S."/>
            <person name="Bunk B."/>
            <person name="Sproer C."/>
        </authorList>
    </citation>
    <scope>NUCLEOTIDE SEQUENCE [LARGE SCALE GENOMIC DNA]</scope>
    <source>
        <strain evidence="8">ST-NAGAB-D1</strain>
    </source>
</reference>
<dbReference type="GO" id="GO:0016151">
    <property type="term" value="F:nickel cation binding"/>
    <property type="evidence" value="ECO:0007669"/>
    <property type="project" value="InterPro"/>
</dbReference>
<dbReference type="PANTHER" id="PTHR43600:SF2">
    <property type="entry name" value="F420-NON-REDUCING HYDROGENASE VHU SUBUNIT A"/>
    <property type="match status" value="1"/>
</dbReference>
<dbReference type="EMBL" id="CP019791">
    <property type="protein sequence ID" value="AQT68294.1"/>
    <property type="molecule type" value="Genomic_DNA"/>
</dbReference>
<feature type="binding site" evidence="6">
    <location>
        <position position="417"/>
    </location>
    <ligand>
        <name>Ni(2+)</name>
        <dbReference type="ChEBI" id="CHEBI:49786"/>
    </ligand>
</feature>
<evidence type="ECO:0000256" key="2">
    <source>
        <dbReference type="ARBA" id="ARBA00009292"/>
    </source>
</evidence>
<dbReference type="OrthoDB" id="9761717at2"/>
<feature type="binding site" evidence="6">
    <location>
        <position position="423"/>
    </location>
    <ligand>
        <name>Mg(2+)</name>
        <dbReference type="ChEBI" id="CHEBI:18420"/>
    </ligand>
</feature>
<evidence type="ECO:0000313" key="7">
    <source>
        <dbReference type="EMBL" id="AQT68294.1"/>
    </source>
</evidence>
<dbReference type="STRING" id="1936003.STSP2_01452"/>
<name>A0A1U9NKN2_9BACT</name>
<dbReference type="GO" id="GO:0008901">
    <property type="term" value="F:ferredoxin hydrogenase activity"/>
    <property type="evidence" value="ECO:0007669"/>
    <property type="project" value="InterPro"/>
</dbReference>
<evidence type="ECO:0000256" key="6">
    <source>
        <dbReference type="PIRSR" id="PIRSR601501-1"/>
    </source>
</evidence>
<dbReference type="AlphaFoldDB" id="A0A1U9NKN2"/>
<keyword evidence="6" id="KW-0408">Iron</keyword>
<evidence type="ECO:0000256" key="3">
    <source>
        <dbReference type="ARBA" id="ARBA00022596"/>
    </source>
</evidence>
<comment type="cofactor">
    <cofactor evidence="1 6">
        <name>Ni(2+)</name>
        <dbReference type="ChEBI" id="CHEBI:49786"/>
    </cofactor>
</comment>